<sequence>MTTRLSPYELMEKLVSFPTVSRDSNLPLVDWVEGYLNSHGITAHRHYDETGEKAALFAHVGPEVAGGVVLSGHTDVVPVDGQPWAGDPFTVVERDGKYYGRGCCDMKGFDALAIWALVEAHQMGVARPLQLALSYDEEVGCVGAPPMIERMLEVLPKAELAIIGEPSMMQTVTGHKGGIGHNVHAIGFEVHSSLMHTGVNAIMASAPLIDWANRMNAENRARVPSELAAMFEPPWTTVHVGMIEGGTAHNITAKDCRFGMDFRVVPGEDPEEWSARFMAEVARVEAAMQAVHPEARIDVTPKFLVPGLKPEEGGAAEAFVRQITGDNASHVVSYGTEAGQFQERGYSAVICGPGNIAQAHQPDEFITKAQFEAGHEFMRGLLARLNRAGAA</sequence>
<protein>
    <submittedName>
        <fullName evidence="5">Acetylornithine deacetylase</fullName>
    </submittedName>
</protein>
<name>A0A1I5BQW2_9RHOB</name>
<dbReference type="CDD" id="cd03894">
    <property type="entry name" value="M20_ArgE"/>
    <property type="match status" value="1"/>
</dbReference>
<evidence type="ECO:0000313" key="6">
    <source>
        <dbReference type="Proteomes" id="UP000198599"/>
    </source>
</evidence>
<feature type="domain" description="Peptidase M20 dimerisation" evidence="4">
    <location>
        <begin position="173"/>
        <end position="283"/>
    </location>
</feature>
<keyword evidence="1" id="KW-0479">Metal-binding</keyword>
<keyword evidence="6" id="KW-1185">Reference proteome</keyword>
<dbReference type="NCBIfam" id="NF005710">
    <property type="entry name" value="PRK07522.1"/>
    <property type="match status" value="1"/>
</dbReference>
<dbReference type="Pfam" id="PF01546">
    <property type="entry name" value="Peptidase_M20"/>
    <property type="match status" value="1"/>
</dbReference>
<dbReference type="RefSeq" id="WP_092837269.1">
    <property type="nucleotide sequence ID" value="NZ_FOVP01000008.1"/>
</dbReference>
<keyword evidence="2" id="KW-0378">Hydrolase</keyword>
<accession>A0A1I5BQW2</accession>
<dbReference type="GO" id="GO:0006526">
    <property type="term" value="P:L-arginine biosynthetic process"/>
    <property type="evidence" value="ECO:0007669"/>
    <property type="project" value="InterPro"/>
</dbReference>
<evidence type="ECO:0000256" key="1">
    <source>
        <dbReference type="ARBA" id="ARBA00022723"/>
    </source>
</evidence>
<dbReference type="GO" id="GO:0046872">
    <property type="term" value="F:metal ion binding"/>
    <property type="evidence" value="ECO:0007669"/>
    <property type="project" value="UniProtKB-KW"/>
</dbReference>
<reference evidence="6" key="1">
    <citation type="submission" date="2016-10" db="EMBL/GenBank/DDBJ databases">
        <authorList>
            <person name="Varghese N."/>
            <person name="Submissions S."/>
        </authorList>
    </citation>
    <scope>NUCLEOTIDE SEQUENCE [LARGE SCALE GENOMIC DNA]</scope>
    <source>
        <strain evidence="6">DSM 28463</strain>
    </source>
</reference>
<dbReference type="InterPro" id="IPR002933">
    <property type="entry name" value="Peptidase_M20"/>
</dbReference>
<dbReference type="InterPro" id="IPR011650">
    <property type="entry name" value="Peptidase_M20_dimer"/>
</dbReference>
<dbReference type="SUPFAM" id="SSF53187">
    <property type="entry name" value="Zn-dependent exopeptidases"/>
    <property type="match status" value="1"/>
</dbReference>
<dbReference type="Proteomes" id="UP000198599">
    <property type="component" value="Unassembled WGS sequence"/>
</dbReference>
<proteinExistence type="predicted"/>
<organism evidence="5 6">
    <name type="scientific">Roseovarius lutimaris</name>
    <dbReference type="NCBI Taxonomy" id="1005928"/>
    <lineage>
        <taxon>Bacteria</taxon>
        <taxon>Pseudomonadati</taxon>
        <taxon>Pseudomonadota</taxon>
        <taxon>Alphaproteobacteria</taxon>
        <taxon>Rhodobacterales</taxon>
        <taxon>Roseobacteraceae</taxon>
        <taxon>Roseovarius</taxon>
    </lineage>
</organism>
<dbReference type="InterPro" id="IPR010169">
    <property type="entry name" value="AcOrn-deacetyl"/>
</dbReference>
<evidence type="ECO:0000256" key="2">
    <source>
        <dbReference type="ARBA" id="ARBA00022801"/>
    </source>
</evidence>
<evidence type="ECO:0000256" key="3">
    <source>
        <dbReference type="ARBA" id="ARBA00023285"/>
    </source>
</evidence>
<dbReference type="InterPro" id="IPR050072">
    <property type="entry name" value="Peptidase_M20A"/>
</dbReference>
<dbReference type="STRING" id="1005928.SAMN04487859_108151"/>
<keyword evidence="3" id="KW-0170">Cobalt</keyword>
<evidence type="ECO:0000259" key="4">
    <source>
        <dbReference type="Pfam" id="PF07687"/>
    </source>
</evidence>
<dbReference type="Gene3D" id="3.30.70.360">
    <property type="match status" value="1"/>
</dbReference>
<dbReference type="Gene3D" id="3.40.630.10">
    <property type="entry name" value="Zn peptidases"/>
    <property type="match status" value="1"/>
</dbReference>
<dbReference type="GO" id="GO:0008777">
    <property type="term" value="F:acetylornithine deacetylase activity"/>
    <property type="evidence" value="ECO:0007669"/>
    <property type="project" value="TreeGrafter"/>
</dbReference>
<dbReference type="AlphaFoldDB" id="A0A1I5BQW2"/>
<dbReference type="NCBIfam" id="TIGR01892">
    <property type="entry name" value="AcOrn-deacetyl"/>
    <property type="match status" value="1"/>
</dbReference>
<dbReference type="OrthoDB" id="9809784at2"/>
<dbReference type="Pfam" id="PF07687">
    <property type="entry name" value="M20_dimer"/>
    <property type="match status" value="1"/>
</dbReference>
<gene>
    <name evidence="5" type="ORF">SAMN04487859_108151</name>
</gene>
<dbReference type="PANTHER" id="PTHR43808">
    <property type="entry name" value="ACETYLORNITHINE DEACETYLASE"/>
    <property type="match status" value="1"/>
</dbReference>
<dbReference type="InterPro" id="IPR036264">
    <property type="entry name" value="Bact_exopeptidase_dim_dom"/>
</dbReference>
<dbReference type="EMBL" id="FOVP01000008">
    <property type="protein sequence ID" value="SFN77120.1"/>
    <property type="molecule type" value="Genomic_DNA"/>
</dbReference>
<dbReference type="SUPFAM" id="SSF55031">
    <property type="entry name" value="Bacterial exopeptidase dimerisation domain"/>
    <property type="match status" value="1"/>
</dbReference>
<dbReference type="PANTHER" id="PTHR43808:SF31">
    <property type="entry name" value="N-ACETYL-L-CITRULLINE DEACETYLASE"/>
    <property type="match status" value="1"/>
</dbReference>
<evidence type="ECO:0000313" key="5">
    <source>
        <dbReference type="EMBL" id="SFN77120.1"/>
    </source>
</evidence>